<feature type="coiled-coil region" evidence="12">
    <location>
        <begin position="722"/>
        <end position="864"/>
    </location>
</feature>
<dbReference type="Proteomes" id="UP000054771">
    <property type="component" value="Unassembled WGS sequence"/>
</dbReference>
<comment type="similarity">
    <text evidence="3">Belongs to the SMC family. SMC6 subfamily.</text>
</comment>
<evidence type="ECO:0000256" key="10">
    <source>
        <dbReference type="ARBA" id="ARBA00023204"/>
    </source>
</evidence>
<evidence type="ECO:0000256" key="4">
    <source>
        <dbReference type="ARBA" id="ARBA00022454"/>
    </source>
</evidence>
<dbReference type="STRING" id="454130.A0A0U5CBD4"/>
<dbReference type="GO" id="GO:0005524">
    <property type="term" value="F:ATP binding"/>
    <property type="evidence" value="ECO:0007669"/>
    <property type="project" value="UniProtKB-KW"/>
</dbReference>
<feature type="region of interest" description="Disordered" evidence="13">
    <location>
        <begin position="449"/>
        <end position="490"/>
    </location>
</feature>
<dbReference type="Gene3D" id="3.40.50.300">
    <property type="entry name" value="P-loop containing nucleotide triphosphate hydrolases"/>
    <property type="match status" value="2"/>
</dbReference>
<dbReference type="InterPro" id="IPR027417">
    <property type="entry name" value="P-loop_NTPase"/>
</dbReference>
<dbReference type="GO" id="GO:0005634">
    <property type="term" value="C:nucleus"/>
    <property type="evidence" value="ECO:0007669"/>
    <property type="project" value="UniProtKB-SubCell"/>
</dbReference>
<evidence type="ECO:0000313" key="16">
    <source>
        <dbReference type="Proteomes" id="UP000054771"/>
    </source>
</evidence>
<dbReference type="Pfam" id="PF02463">
    <property type="entry name" value="SMC_N"/>
    <property type="match status" value="1"/>
</dbReference>
<evidence type="ECO:0000256" key="8">
    <source>
        <dbReference type="ARBA" id="ARBA00023054"/>
    </source>
</evidence>
<evidence type="ECO:0000256" key="13">
    <source>
        <dbReference type="SAM" id="MobiDB-lite"/>
    </source>
</evidence>
<dbReference type="GO" id="GO:0016887">
    <property type="term" value="F:ATP hydrolysis activity"/>
    <property type="evidence" value="ECO:0007669"/>
    <property type="project" value="InterPro"/>
</dbReference>
<feature type="coiled-coil region" evidence="12">
    <location>
        <begin position="922"/>
        <end position="967"/>
    </location>
</feature>
<evidence type="ECO:0000256" key="12">
    <source>
        <dbReference type="SAM" id="Coils"/>
    </source>
</evidence>
<feature type="domain" description="RecF/RecN/SMC N-terminal" evidence="14">
    <location>
        <begin position="101"/>
        <end position="1109"/>
    </location>
</feature>
<evidence type="ECO:0000256" key="7">
    <source>
        <dbReference type="ARBA" id="ARBA00022840"/>
    </source>
</evidence>
<keyword evidence="5" id="KW-0547">Nucleotide-binding</keyword>
<dbReference type="SUPFAM" id="SSF52540">
    <property type="entry name" value="P-loop containing nucleoside triphosphate hydrolases"/>
    <property type="match status" value="2"/>
</dbReference>
<dbReference type="GO" id="GO:0003684">
    <property type="term" value="F:damaged DNA binding"/>
    <property type="evidence" value="ECO:0007669"/>
    <property type="project" value="TreeGrafter"/>
</dbReference>
<feature type="compositionally biased region" description="Basic and acidic residues" evidence="13">
    <location>
        <begin position="457"/>
        <end position="466"/>
    </location>
</feature>
<keyword evidence="16" id="KW-1185">Reference proteome</keyword>
<evidence type="ECO:0000256" key="1">
    <source>
        <dbReference type="ARBA" id="ARBA00004123"/>
    </source>
</evidence>
<evidence type="ECO:0000256" key="3">
    <source>
        <dbReference type="ARBA" id="ARBA00006793"/>
    </source>
</evidence>
<name>A0A0U5CBD4_ASPCI</name>
<protein>
    <recommendedName>
        <fullName evidence="14">RecF/RecN/SMC N-terminal domain-containing protein</fullName>
    </recommendedName>
</protein>
<evidence type="ECO:0000256" key="2">
    <source>
        <dbReference type="ARBA" id="ARBA00004286"/>
    </source>
</evidence>
<accession>A0A0U5CBD4</accession>
<dbReference type="EMBL" id="CDMC01000008">
    <property type="protein sequence ID" value="CEL06698.1"/>
    <property type="molecule type" value="Genomic_DNA"/>
</dbReference>
<feature type="compositionally biased region" description="Basic and acidic residues" evidence="13">
    <location>
        <begin position="475"/>
        <end position="490"/>
    </location>
</feature>
<evidence type="ECO:0000313" key="15">
    <source>
        <dbReference type="EMBL" id="CEL06698.1"/>
    </source>
</evidence>
<evidence type="ECO:0000256" key="11">
    <source>
        <dbReference type="ARBA" id="ARBA00023242"/>
    </source>
</evidence>
<dbReference type="GO" id="GO:0035861">
    <property type="term" value="C:site of double-strand break"/>
    <property type="evidence" value="ECO:0007669"/>
    <property type="project" value="TreeGrafter"/>
</dbReference>
<dbReference type="OrthoDB" id="10265785at2759"/>
<feature type="region of interest" description="Disordered" evidence="13">
    <location>
        <begin position="1"/>
        <end position="59"/>
    </location>
</feature>
<reference evidence="16" key="1">
    <citation type="journal article" date="2016" name="Genome Announc.">
        <title>Draft genome sequences of fungus Aspergillus calidoustus.</title>
        <authorList>
            <person name="Horn F."/>
            <person name="Linde J."/>
            <person name="Mattern D.J."/>
            <person name="Walther G."/>
            <person name="Guthke R."/>
            <person name="Scherlach K."/>
            <person name="Martin K."/>
            <person name="Brakhage A.A."/>
            <person name="Petzke L."/>
            <person name="Valiante V."/>
        </authorList>
    </citation>
    <scope>NUCLEOTIDE SEQUENCE [LARGE SCALE GENOMIC DNA]</scope>
    <source>
        <strain evidence="16">SF006504</strain>
    </source>
</reference>
<feature type="compositionally biased region" description="Polar residues" evidence="13">
    <location>
        <begin position="695"/>
        <end position="704"/>
    </location>
</feature>
<keyword evidence="9" id="KW-0233">DNA recombination</keyword>
<dbReference type="AlphaFoldDB" id="A0A0U5CBD4"/>
<dbReference type="PANTHER" id="PTHR19306:SF6">
    <property type="entry name" value="STRUCTURAL MAINTENANCE OF CHROMOSOMES PROTEIN 6"/>
    <property type="match status" value="1"/>
</dbReference>
<dbReference type="OMA" id="MCHDHFY"/>
<dbReference type="InterPro" id="IPR003395">
    <property type="entry name" value="RecF/RecN/SMC_N"/>
</dbReference>
<sequence length="1140" mass="130188">MSNRKRSQVSQEASESESENDGSKRSSITPQSRKRLRVSRSPYSEESDEASENEGNRGFRSVTAALEQDEEELELLATQMIQEKYAFYSDEPNVPSEHGILERVECYNFMCHDHFQVELGPLINFIVGKNGSGKSAVLTAITLCLGGKASATNRGQSLKSFIKEGKDAATIVVRIKNQGDGAYLPDDYGKSIIVERHFTKTGASSFKIKSESGRIVSSKRAELDSIIDHFTLQFENPMNVLSQDMARQFLSSSSPSDKYKFFVKGVQLEQLDQDYRLMEESLDQIMEKLRNKEQDISVLKNRKADAHKKLEISDQHASLRTRIENVRNQLAWMQVEEQEKERDDVEAEIAIMHDKITEAEAQLEGYDAAIRAAEAESETAAEYVRVATSKVEDAHNETEQVKSRLDESMAERHDLQAQQRRIREHLKGAEERVDELQQKIRQETQRLADLNGGGYSRRQDELEQAKQDAANTREQYNEHGRQEERVSEDVKRAEIQEKAANSPLEQAKRDHREAELLLRNLSREGGSRPSGFPDGMPALLRAIQQEQSFTERPIGPIGNFVTLLKPEWSSVLESSFGATLNSFIVTSKGDQSILSKLMHRVNCLVPIFIGSNGRLDTSQHEPDGRFDTVLRVLQIDNDLVRRQLVINHGIEQNLLIENLEEASSILFDGDRPRNVKRCYCINKTDRRRGIHLSYSRNGEPSQAPVSVYNGNPRMKSDRDSQIKVQRDAVENLKRQLNGRQEEARSAQSHLLRCRQARERFERKWNELRLECQRKDDRVEELEEALQKESGEDGELEVLQTTLREAEEDKELNEGQLTDSATAMNEMMQNLKAIRQELAAKEADMARLKEELKVAESEQHLITDKRRKRISEKNAAVEHIQGIKRATEKLGRKKEEIVARILEFSEKANMVSQRVEVAQGETKASLEKKYDKLRKDQDRYSRELGGTRNEIAAEVAKADKDYQQALDQVHEFQSLAQALKDTLKHRKDRWRVFRSHISSRAKAQFTYLLSERSFRGRLLADHDNKLLDLQVEPDITKDSSEGRGAKTLSGGEKSFSQVCLLLALWEAMGSPIRCLDEFDVYMDHINRKMAIDMLMHAARRSIGRQFILITPGSRAEITLAPDVRVKELAEPERGQARLSFR</sequence>
<gene>
    <name evidence="15" type="ORF">ASPCAL09870</name>
</gene>
<evidence type="ECO:0000256" key="9">
    <source>
        <dbReference type="ARBA" id="ARBA00023172"/>
    </source>
</evidence>
<keyword evidence="8 12" id="KW-0175">Coiled coil</keyword>
<keyword evidence="11" id="KW-0539">Nucleus</keyword>
<dbReference type="GO" id="GO:0000724">
    <property type="term" value="P:double-strand break repair via homologous recombination"/>
    <property type="evidence" value="ECO:0007669"/>
    <property type="project" value="TreeGrafter"/>
</dbReference>
<evidence type="ECO:0000259" key="14">
    <source>
        <dbReference type="Pfam" id="PF02463"/>
    </source>
</evidence>
<keyword evidence="10" id="KW-0234">DNA repair</keyword>
<organism evidence="15 16">
    <name type="scientific">Aspergillus calidoustus</name>
    <dbReference type="NCBI Taxonomy" id="454130"/>
    <lineage>
        <taxon>Eukaryota</taxon>
        <taxon>Fungi</taxon>
        <taxon>Dikarya</taxon>
        <taxon>Ascomycota</taxon>
        <taxon>Pezizomycotina</taxon>
        <taxon>Eurotiomycetes</taxon>
        <taxon>Eurotiomycetidae</taxon>
        <taxon>Eurotiales</taxon>
        <taxon>Aspergillaceae</taxon>
        <taxon>Aspergillus</taxon>
        <taxon>Aspergillus subgen. Nidulantes</taxon>
    </lineage>
</organism>
<feature type="region of interest" description="Disordered" evidence="13">
    <location>
        <begin position="695"/>
        <end position="721"/>
    </location>
</feature>
<evidence type="ECO:0000256" key="5">
    <source>
        <dbReference type="ARBA" id="ARBA00022741"/>
    </source>
</evidence>
<evidence type="ECO:0000256" key="6">
    <source>
        <dbReference type="ARBA" id="ARBA00022763"/>
    </source>
</evidence>
<comment type="subcellular location">
    <subcellularLocation>
        <location evidence="2">Chromosome</location>
    </subcellularLocation>
    <subcellularLocation>
        <location evidence="1">Nucleus</location>
    </subcellularLocation>
</comment>
<keyword evidence="4" id="KW-0158">Chromosome</keyword>
<proteinExistence type="inferred from homology"/>
<keyword evidence="6" id="KW-0227">DNA damage</keyword>
<dbReference type="GO" id="GO:0003697">
    <property type="term" value="F:single-stranded DNA binding"/>
    <property type="evidence" value="ECO:0007669"/>
    <property type="project" value="TreeGrafter"/>
</dbReference>
<keyword evidence="7" id="KW-0067">ATP-binding</keyword>
<dbReference type="PANTHER" id="PTHR19306">
    <property type="entry name" value="STRUCTURAL MAINTENANCE OF CHROMOSOMES 5,6 SMC5, SMC6"/>
    <property type="match status" value="1"/>
</dbReference>
<dbReference type="GO" id="GO:0030915">
    <property type="term" value="C:Smc5-Smc6 complex"/>
    <property type="evidence" value="ECO:0007669"/>
    <property type="project" value="TreeGrafter"/>
</dbReference>